<evidence type="ECO:0000313" key="2">
    <source>
        <dbReference type="Proteomes" id="UP001165186"/>
    </source>
</evidence>
<dbReference type="EMBL" id="BSXG01000007">
    <property type="protein sequence ID" value="GME23371.1"/>
    <property type="molecule type" value="Genomic_DNA"/>
</dbReference>
<organism evidence="1 2">
    <name type="scientific">Neofusicoccum parvum</name>
    <dbReference type="NCBI Taxonomy" id="310453"/>
    <lineage>
        <taxon>Eukaryota</taxon>
        <taxon>Fungi</taxon>
        <taxon>Dikarya</taxon>
        <taxon>Ascomycota</taxon>
        <taxon>Pezizomycotina</taxon>
        <taxon>Dothideomycetes</taxon>
        <taxon>Dothideomycetes incertae sedis</taxon>
        <taxon>Botryosphaeriales</taxon>
        <taxon>Botryosphaeriaceae</taxon>
        <taxon>Neofusicoccum</taxon>
    </lineage>
</organism>
<dbReference type="Proteomes" id="UP001165186">
    <property type="component" value="Unassembled WGS sequence"/>
</dbReference>
<accession>A0ACB5RT92</accession>
<protein>
    <submittedName>
        <fullName evidence="1">Uncharacterized protein</fullName>
    </submittedName>
</protein>
<comment type="caution">
    <text evidence="1">The sequence shown here is derived from an EMBL/GenBank/DDBJ whole genome shotgun (WGS) entry which is preliminary data.</text>
</comment>
<keyword evidence="2" id="KW-1185">Reference proteome</keyword>
<gene>
    <name evidence="1" type="primary">g6168</name>
    <name evidence="1" type="ORF">NpPPO83_00006168</name>
</gene>
<name>A0ACB5RT92_9PEZI</name>
<proteinExistence type="predicted"/>
<evidence type="ECO:0000313" key="1">
    <source>
        <dbReference type="EMBL" id="GME23371.1"/>
    </source>
</evidence>
<sequence>MANRILHRRTRYGEVSVKPGHIHAFWLDDETPDYMTVILSATDSGKDYQLDRVFFENWYGYWHDALLYEGGLDLIQTLCTHDAGDHYTPAPKWVPFRRFFGYWGCVIIGRWLGGMLGYKPFFKEYTTDWDYAVEKMNGSFWQRRLADKSYTHRTTWDRQVELSQGPDPRNAEYQDMVTDLAETRDPSSKIETAGLPIPVAGPEGPFWGKVALNGTRVDSVSGISSGFEVNGTGKAAALSQRREHS</sequence>
<reference evidence="1" key="1">
    <citation type="submission" date="2024-09" db="EMBL/GenBank/DDBJ databases">
        <title>Draft Genome Sequences of Neofusicoccum parvum.</title>
        <authorList>
            <person name="Ashida A."/>
            <person name="Camagna M."/>
            <person name="Tanaka A."/>
            <person name="Takemoto D."/>
        </authorList>
    </citation>
    <scope>NUCLEOTIDE SEQUENCE</scope>
    <source>
        <strain evidence="1">PPO83</strain>
    </source>
</reference>